<dbReference type="GO" id="GO:0003777">
    <property type="term" value="F:microtubule motor activity"/>
    <property type="evidence" value="ECO:0007669"/>
    <property type="project" value="InterPro"/>
</dbReference>
<accession>A0AAD8FIG2</accession>
<dbReference type="InterPro" id="IPR001752">
    <property type="entry name" value="Kinesin_motor_dom"/>
</dbReference>
<evidence type="ECO:0000256" key="2">
    <source>
        <dbReference type="ARBA" id="ARBA00022840"/>
    </source>
</evidence>
<feature type="domain" description="Kinesin motor" evidence="4">
    <location>
        <begin position="1"/>
        <end position="195"/>
    </location>
</feature>
<keyword evidence="6" id="KW-1185">Reference proteome</keyword>
<dbReference type="InterPro" id="IPR027417">
    <property type="entry name" value="P-loop_NTPase"/>
</dbReference>
<keyword evidence="3" id="KW-0505">Motor protein</keyword>
<organism evidence="5 6">
    <name type="scientific">Biomphalaria pfeifferi</name>
    <name type="common">Bloodfluke planorb</name>
    <name type="synonym">Freshwater snail</name>
    <dbReference type="NCBI Taxonomy" id="112525"/>
    <lineage>
        <taxon>Eukaryota</taxon>
        <taxon>Metazoa</taxon>
        <taxon>Spiralia</taxon>
        <taxon>Lophotrochozoa</taxon>
        <taxon>Mollusca</taxon>
        <taxon>Gastropoda</taxon>
        <taxon>Heterobranchia</taxon>
        <taxon>Euthyneura</taxon>
        <taxon>Panpulmonata</taxon>
        <taxon>Hygrophila</taxon>
        <taxon>Lymnaeoidea</taxon>
        <taxon>Planorbidae</taxon>
        <taxon>Biomphalaria</taxon>
    </lineage>
</organism>
<evidence type="ECO:0000259" key="4">
    <source>
        <dbReference type="PROSITE" id="PS50067"/>
    </source>
</evidence>
<dbReference type="AlphaFoldDB" id="A0AAD8FIG2"/>
<gene>
    <name evidence="5" type="ORF">Bpfe_004363</name>
</gene>
<dbReference type="GO" id="GO:0008017">
    <property type="term" value="F:microtubule binding"/>
    <property type="evidence" value="ECO:0007669"/>
    <property type="project" value="InterPro"/>
</dbReference>
<proteinExistence type="inferred from homology"/>
<dbReference type="Proteomes" id="UP001233172">
    <property type="component" value="Unassembled WGS sequence"/>
</dbReference>
<dbReference type="EMBL" id="JASAOG010000011">
    <property type="protein sequence ID" value="KAK0066242.1"/>
    <property type="molecule type" value="Genomic_DNA"/>
</dbReference>
<sequence length="195" mass="21662">HDGAARKSAKTFAFDYCFWSMLENDPKFASQELVFNCLGREILERAFEGYNGCIFAYGQTGSGKSYTMMGTPEQKGIIPRLCDALFENIVQITNSSHSIKIEVSYMEIYNEKVHDLLDPKGSKQNLKDIDNLMSEGNKSRTVAATNMNSESSRSHAVFNIVVTQTLTDHASGVTCRHSLTTPYFTDPSPATHALT</sequence>
<keyword evidence="2 3" id="KW-0067">ATP-binding</keyword>
<protein>
    <submittedName>
        <fullName evidence="5">Kinesin-like protein KIF13A</fullName>
    </submittedName>
</protein>
<dbReference type="PANTHER" id="PTHR47117">
    <property type="entry name" value="STAR-RELATED LIPID TRANSFER PROTEIN 9"/>
    <property type="match status" value="1"/>
</dbReference>
<dbReference type="SMART" id="SM00129">
    <property type="entry name" value="KISc"/>
    <property type="match status" value="1"/>
</dbReference>
<dbReference type="GO" id="GO:0007018">
    <property type="term" value="P:microtubule-based movement"/>
    <property type="evidence" value="ECO:0007669"/>
    <property type="project" value="InterPro"/>
</dbReference>
<dbReference type="SUPFAM" id="SSF52540">
    <property type="entry name" value="P-loop containing nucleoside triphosphate hydrolases"/>
    <property type="match status" value="1"/>
</dbReference>
<dbReference type="InterPro" id="IPR036961">
    <property type="entry name" value="Kinesin_motor_dom_sf"/>
</dbReference>
<evidence type="ECO:0000256" key="1">
    <source>
        <dbReference type="ARBA" id="ARBA00022741"/>
    </source>
</evidence>
<dbReference type="PRINTS" id="PR00380">
    <property type="entry name" value="KINESINHEAVY"/>
</dbReference>
<dbReference type="Pfam" id="PF00225">
    <property type="entry name" value="Kinesin"/>
    <property type="match status" value="1"/>
</dbReference>
<feature type="non-terminal residue" evidence="5">
    <location>
        <position position="1"/>
    </location>
</feature>
<evidence type="ECO:0000313" key="5">
    <source>
        <dbReference type="EMBL" id="KAK0066242.1"/>
    </source>
</evidence>
<keyword evidence="1 3" id="KW-0547">Nucleotide-binding</keyword>
<comment type="caution">
    <text evidence="5">The sequence shown here is derived from an EMBL/GenBank/DDBJ whole genome shotgun (WGS) entry which is preliminary data.</text>
</comment>
<name>A0AAD8FIG2_BIOPF</name>
<dbReference type="Gene3D" id="3.40.850.10">
    <property type="entry name" value="Kinesin motor domain"/>
    <property type="match status" value="2"/>
</dbReference>
<dbReference type="PROSITE" id="PS50067">
    <property type="entry name" value="KINESIN_MOTOR_2"/>
    <property type="match status" value="1"/>
</dbReference>
<reference evidence="5" key="2">
    <citation type="submission" date="2023-04" db="EMBL/GenBank/DDBJ databases">
        <authorList>
            <person name="Bu L."/>
            <person name="Lu L."/>
            <person name="Laidemitt M.R."/>
            <person name="Zhang S.M."/>
            <person name="Mutuku M."/>
            <person name="Mkoji G."/>
            <person name="Steinauer M."/>
            <person name="Loker E.S."/>
        </authorList>
    </citation>
    <scope>NUCLEOTIDE SEQUENCE</scope>
    <source>
        <strain evidence="5">KasaAsao</strain>
        <tissue evidence="5">Whole Snail</tissue>
    </source>
</reference>
<dbReference type="GO" id="GO:0005524">
    <property type="term" value="F:ATP binding"/>
    <property type="evidence" value="ECO:0007669"/>
    <property type="project" value="UniProtKB-UniRule"/>
</dbReference>
<evidence type="ECO:0000256" key="3">
    <source>
        <dbReference type="PROSITE-ProRule" id="PRU00283"/>
    </source>
</evidence>
<feature type="binding site" evidence="3">
    <location>
        <begin position="58"/>
        <end position="65"/>
    </location>
    <ligand>
        <name>ATP</name>
        <dbReference type="ChEBI" id="CHEBI:30616"/>
    </ligand>
</feature>
<reference evidence="5" key="1">
    <citation type="journal article" date="2023" name="PLoS Negl. Trop. Dis.">
        <title>A genome sequence for Biomphalaria pfeifferi, the major vector snail for the human-infecting parasite Schistosoma mansoni.</title>
        <authorList>
            <person name="Bu L."/>
            <person name="Lu L."/>
            <person name="Laidemitt M.R."/>
            <person name="Zhang S.M."/>
            <person name="Mutuku M."/>
            <person name="Mkoji G."/>
            <person name="Steinauer M."/>
            <person name="Loker E.S."/>
        </authorList>
    </citation>
    <scope>NUCLEOTIDE SEQUENCE</scope>
    <source>
        <strain evidence="5">KasaAsao</strain>
    </source>
</reference>
<evidence type="ECO:0000313" key="6">
    <source>
        <dbReference type="Proteomes" id="UP001233172"/>
    </source>
</evidence>
<comment type="similarity">
    <text evidence="3">Belongs to the TRAFAC class myosin-kinesin ATPase superfamily. Kinesin family.</text>
</comment>